<evidence type="ECO:0000256" key="2">
    <source>
        <dbReference type="SAM" id="Phobius"/>
    </source>
</evidence>
<gene>
    <name evidence="3" type="ORF">JOE61_003855</name>
</gene>
<keyword evidence="2" id="KW-0472">Membrane</keyword>
<dbReference type="EMBL" id="JAFBBZ010000001">
    <property type="protein sequence ID" value="MBM7510041.1"/>
    <property type="molecule type" value="Genomic_DNA"/>
</dbReference>
<feature type="compositionally biased region" description="Basic and acidic residues" evidence="1">
    <location>
        <begin position="115"/>
        <end position="131"/>
    </location>
</feature>
<evidence type="ECO:0000256" key="1">
    <source>
        <dbReference type="SAM" id="MobiDB-lite"/>
    </source>
</evidence>
<accession>A0ABS2MFS8</accession>
<evidence type="ECO:0000313" key="3">
    <source>
        <dbReference type="EMBL" id="MBM7510041.1"/>
    </source>
</evidence>
<feature type="compositionally biased region" description="Polar residues" evidence="1">
    <location>
        <begin position="1"/>
        <end position="12"/>
    </location>
</feature>
<evidence type="ECO:0000313" key="4">
    <source>
        <dbReference type="Proteomes" id="UP000732378"/>
    </source>
</evidence>
<feature type="region of interest" description="Disordered" evidence="1">
    <location>
        <begin position="104"/>
        <end position="131"/>
    </location>
</feature>
<name>A0ABS2MFS8_9ACTN</name>
<feature type="region of interest" description="Disordered" evidence="1">
    <location>
        <begin position="1"/>
        <end position="43"/>
    </location>
</feature>
<dbReference type="RefSeq" id="WP_193667338.1">
    <property type="nucleotide sequence ID" value="NZ_JACDTV010000002.1"/>
</dbReference>
<keyword evidence="4" id="KW-1185">Reference proteome</keyword>
<comment type="caution">
    <text evidence="3">The sequence shown here is derived from an EMBL/GenBank/DDBJ whole genome shotgun (WGS) entry which is preliminary data.</text>
</comment>
<keyword evidence="2" id="KW-1133">Transmembrane helix</keyword>
<organism evidence="3 4">
    <name type="scientific">Nocardioides salarius</name>
    <dbReference type="NCBI Taxonomy" id="374513"/>
    <lineage>
        <taxon>Bacteria</taxon>
        <taxon>Bacillati</taxon>
        <taxon>Actinomycetota</taxon>
        <taxon>Actinomycetes</taxon>
        <taxon>Propionibacteriales</taxon>
        <taxon>Nocardioidaceae</taxon>
        <taxon>Nocardioides</taxon>
    </lineage>
</organism>
<protein>
    <submittedName>
        <fullName evidence="3">Uncharacterized protein</fullName>
    </submittedName>
</protein>
<reference evidence="3 4" key="1">
    <citation type="submission" date="2021-01" db="EMBL/GenBank/DDBJ databases">
        <title>Sequencing the genomes of 1000 actinobacteria strains.</title>
        <authorList>
            <person name="Klenk H.-P."/>
        </authorList>
    </citation>
    <scope>NUCLEOTIDE SEQUENCE [LARGE SCALE GENOMIC DNA]</scope>
    <source>
        <strain evidence="3 4">DSM 18239</strain>
    </source>
</reference>
<feature type="compositionally biased region" description="Polar residues" evidence="1">
    <location>
        <begin position="20"/>
        <end position="30"/>
    </location>
</feature>
<keyword evidence="2" id="KW-0812">Transmembrane</keyword>
<proteinExistence type="predicted"/>
<sequence>MPSKTASPSTLEETAEQMRAAQSQPQSSKGSRGGEGFFDGAERRFDSAARTAGGLTLTPPRRLTANDGAGFLGGLFLYVLALNYLRYGKEGVTGWLGAKFVNRPWTPPDDGGAEDGARGTTRDDAGVRVLT</sequence>
<feature type="transmembrane region" description="Helical" evidence="2">
    <location>
        <begin position="68"/>
        <end position="85"/>
    </location>
</feature>
<dbReference type="Proteomes" id="UP000732378">
    <property type="component" value="Unassembled WGS sequence"/>
</dbReference>